<keyword evidence="6" id="KW-0812">Transmembrane</keyword>
<evidence type="ECO:0000313" key="9">
    <source>
        <dbReference type="Proteomes" id="UP000593890"/>
    </source>
</evidence>
<dbReference type="NCBIfam" id="TIGR01007">
    <property type="entry name" value="eps_fam"/>
    <property type="match status" value="1"/>
</dbReference>
<evidence type="ECO:0000256" key="2">
    <source>
        <dbReference type="ARBA" id="ARBA00022741"/>
    </source>
</evidence>
<dbReference type="KEGG" id="sman:C12CBH8_22680"/>
<feature type="transmembrane region" description="Helical" evidence="6">
    <location>
        <begin position="189"/>
        <end position="210"/>
    </location>
</feature>
<dbReference type="InterPro" id="IPR025669">
    <property type="entry name" value="AAA_dom"/>
</dbReference>
<dbReference type="InterPro" id="IPR050445">
    <property type="entry name" value="Bact_polysacc_biosynth/exp"/>
</dbReference>
<keyword evidence="4" id="KW-0067">ATP-binding</keyword>
<keyword evidence="6" id="KW-0472">Membrane</keyword>
<feature type="transmembrane region" description="Helical" evidence="6">
    <location>
        <begin position="25"/>
        <end position="43"/>
    </location>
</feature>
<dbReference type="CDD" id="cd05387">
    <property type="entry name" value="BY-kinase"/>
    <property type="match status" value="1"/>
</dbReference>
<dbReference type="GO" id="GO:0005524">
    <property type="term" value="F:ATP binding"/>
    <property type="evidence" value="ECO:0007669"/>
    <property type="project" value="UniProtKB-KW"/>
</dbReference>
<evidence type="ECO:0000259" key="7">
    <source>
        <dbReference type="Pfam" id="PF13614"/>
    </source>
</evidence>
<organism evidence="8 9">
    <name type="scientific">Solibaculum mannosilyticum</name>
    <dbReference type="NCBI Taxonomy" id="2780922"/>
    <lineage>
        <taxon>Bacteria</taxon>
        <taxon>Bacillati</taxon>
        <taxon>Bacillota</taxon>
        <taxon>Clostridia</taxon>
        <taxon>Eubacteriales</taxon>
        <taxon>Oscillospiraceae</taxon>
        <taxon>Solibaculum</taxon>
    </lineage>
</organism>
<evidence type="ECO:0000256" key="3">
    <source>
        <dbReference type="ARBA" id="ARBA00022777"/>
    </source>
</evidence>
<sequence>MYEQNTSATPSPTTLRYFRQLKKSWWIPTILLVIFAVAGFLFAQLTYKPTYSSIGSFWLQIYSTNENDQTKLVMSDIQAATGLAQTYQYFLTGADTIDYVLEESGLDLNPSQVKKMVSISQATGSVLELKVTASDPETAYRLAVAYMGAIDIVVNPKDDSSGSGTAFVNSVQKIQPRMPQGPNTDYKKILYPAAGALLGLAVGLFLVWVLTRVSHTIQSEDDVYDFLPVKLFASIPTIGSRSRSRKGNSSLLISPRSDFSYVEAYKSLRVRVESLAAERGYKKFIVTSTLADEGKSTVAANLAIALAQKGKKVLLIDVDLRRPTQHNLFQQTTYRNKGLSDILTGSVYPMDAIHHNEKYGVYILYSGKPTDQASELLGNDLMNEFFKIVEPNFDFIIIDTPPAHVVSDAMTIRRFVDATILVVRQDFTPASTIRHTLEDLDSEETPVIGCVFNGVARPNRLLGYGRYSSYYYDYRESDSSQSQSSKKKQRITRNG</sequence>
<dbReference type="PANTHER" id="PTHR32309:SF31">
    <property type="entry name" value="CAPSULAR EXOPOLYSACCHARIDE FAMILY"/>
    <property type="match status" value="1"/>
</dbReference>
<keyword evidence="3" id="KW-0418">Kinase</keyword>
<gene>
    <name evidence="8" type="ORF">C12CBH8_22680</name>
</gene>
<dbReference type="SUPFAM" id="SSF52540">
    <property type="entry name" value="P-loop containing nucleoside triphosphate hydrolases"/>
    <property type="match status" value="1"/>
</dbReference>
<dbReference type="Pfam" id="PF13614">
    <property type="entry name" value="AAA_31"/>
    <property type="match status" value="1"/>
</dbReference>
<dbReference type="AlphaFoldDB" id="A0A7I8D809"/>
<feature type="domain" description="AAA" evidence="7">
    <location>
        <begin position="294"/>
        <end position="405"/>
    </location>
</feature>
<keyword evidence="2" id="KW-0547">Nucleotide-binding</keyword>
<evidence type="ECO:0000256" key="6">
    <source>
        <dbReference type="SAM" id="Phobius"/>
    </source>
</evidence>
<evidence type="ECO:0000256" key="5">
    <source>
        <dbReference type="ARBA" id="ARBA00023137"/>
    </source>
</evidence>
<keyword evidence="1" id="KW-0808">Transferase</keyword>
<dbReference type="InterPro" id="IPR005702">
    <property type="entry name" value="Wzc-like_C"/>
</dbReference>
<evidence type="ECO:0000256" key="4">
    <source>
        <dbReference type="ARBA" id="ARBA00022840"/>
    </source>
</evidence>
<protein>
    <recommendedName>
        <fullName evidence="7">AAA domain-containing protein</fullName>
    </recommendedName>
</protein>
<dbReference type="RefSeq" id="WP_171846318.1">
    <property type="nucleotide sequence ID" value="NZ_AP023321.1"/>
</dbReference>
<evidence type="ECO:0000313" key="8">
    <source>
        <dbReference type="EMBL" id="BCI61629.1"/>
    </source>
</evidence>
<keyword evidence="5" id="KW-0829">Tyrosine-protein kinase</keyword>
<reference evidence="9" key="1">
    <citation type="submission" date="2020-07" db="EMBL/GenBank/DDBJ databases">
        <title>Complete genome sequencing of Clostridia bacterium strain 12CBH8.</title>
        <authorList>
            <person name="Sakamoto M."/>
            <person name="Murakami T."/>
            <person name="Mori H."/>
        </authorList>
    </citation>
    <scope>NUCLEOTIDE SEQUENCE [LARGE SCALE GENOMIC DNA]</scope>
    <source>
        <strain evidence="9">12CBH8</strain>
    </source>
</reference>
<proteinExistence type="predicted"/>
<keyword evidence="6" id="KW-1133">Transmembrane helix</keyword>
<accession>A0A7I8D809</accession>
<dbReference type="PANTHER" id="PTHR32309">
    <property type="entry name" value="TYROSINE-PROTEIN KINASE"/>
    <property type="match status" value="1"/>
</dbReference>
<evidence type="ECO:0000256" key="1">
    <source>
        <dbReference type="ARBA" id="ARBA00022679"/>
    </source>
</evidence>
<name>A0A7I8D809_9FIRM</name>
<dbReference type="GO" id="GO:0004715">
    <property type="term" value="F:non-membrane spanning protein tyrosine kinase activity"/>
    <property type="evidence" value="ECO:0007669"/>
    <property type="project" value="UniProtKB-EC"/>
</dbReference>
<dbReference type="Proteomes" id="UP000593890">
    <property type="component" value="Chromosome"/>
</dbReference>
<dbReference type="InterPro" id="IPR027417">
    <property type="entry name" value="P-loop_NTPase"/>
</dbReference>
<dbReference type="GO" id="GO:0005886">
    <property type="term" value="C:plasma membrane"/>
    <property type="evidence" value="ECO:0007669"/>
    <property type="project" value="TreeGrafter"/>
</dbReference>
<keyword evidence="9" id="KW-1185">Reference proteome</keyword>
<dbReference type="EMBL" id="AP023321">
    <property type="protein sequence ID" value="BCI61629.1"/>
    <property type="molecule type" value="Genomic_DNA"/>
</dbReference>
<dbReference type="Gene3D" id="3.40.50.300">
    <property type="entry name" value="P-loop containing nucleotide triphosphate hydrolases"/>
    <property type="match status" value="1"/>
</dbReference>